<dbReference type="Proteomes" id="UP000464787">
    <property type="component" value="Chromosome"/>
</dbReference>
<evidence type="ECO:0000313" key="4">
    <source>
        <dbReference type="Proteomes" id="UP000464787"/>
    </source>
</evidence>
<evidence type="ECO:0000313" key="3">
    <source>
        <dbReference type="EMBL" id="QHI99168.1"/>
    </source>
</evidence>
<evidence type="ECO:0000256" key="1">
    <source>
        <dbReference type="ARBA" id="ARBA00009677"/>
    </source>
</evidence>
<protein>
    <submittedName>
        <fullName evidence="3">Flagellar basal body rod protein FlgC</fullName>
    </submittedName>
</protein>
<dbReference type="Pfam" id="PF06429">
    <property type="entry name" value="Flg_bbr_C"/>
    <property type="match status" value="1"/>
</dbReference>
<keyword evidence="3" id="KW-0969">Cilium</keyword>
<reference evidence="3 4" key="1">
    <citation type="submission" date="2020-01" db="EMBL/GenBank/DDBJ databases">
        <title>Genome sequencing of strain KACC 21265.</title>
        <authorList>
            <person name="Heo J."/>
            <person name="Kim S.-J."/>
            <person name="Kim J.-S."/>
            <person name="Hong S.-B."/>
            <person name="Kwon S.-W."/>
        </authorList>
    </citation>
    <scope>NUCLEOTIDE SEQUENCE [LARGE SCALE GENOMIC DNA]</scope>
    <source>
        <strain evidence="3 4">KACC 21265</strain>
    </source>
</reference>
<comment type="similarity">
    <text evidence="1">Belongs to the flagella basal body rod proteins family.</text>
</comment>
<dbReference type="InterPro" id="IPR010930">
    <property type="entry name" value="Flg_bb/hook_C_dom"/>
</dbReference>
<gene>
    <name evidence="3" type="ORF">GT347_14995</name>
</gene>
<accession>A0A857J8S8</accession>
<dbReference type="RefSeq" id="WP_160552949.1">
    <property type="nucleotide sequence ID" value="NZ_CP047650.1"/>
</dbReference>
<organism evidence="3 4">
    <name type="scientific">Xylophilus rhododendri</name>
    <dbReference type="NCBI Taxonomy" id="2697032"/>
    <lineage>
        <taxon>Bacteria</taxon>
        <taxon>Pseudomonadati</taxon>
        <taxon>Pseudomonadota</taxon>
        <taxon>Betaproteobacteria</taxon>
        <taxon>Burkholderiales</taxon>
        <taxon>Xylophilus</taxon>
    </lineage>
</organism>
<name>A0A857J8S8_9BURK</name>
<sequence>MPYSQTFAISAAGMDLERTRIEVATLNLANLHTIQMPDGSRFEPLQVSARSVAPAPQPGFASRIADGLDEWPSMQSAFPLPQAAVLPAGTAPRRVHEPANPFADAQGFVSYPGTDTAREMLTMMDALRAYEANVVAMNTAKVLALKALEIGGSA</sequence>
<proteinExistence type="inferred from homology"/>
<evidence type="ECO:0000259" key="2">
    <source>
        <dbReference type="Pfam" id="PF06429"/>
    </source>
</evidence>
<keyword evidence="3" id="KW-0282">Flagellum</keyword>
<keyword evidence="4" id="KW-1185">Reference proteome</keyword>
<feature type="domain" description="Flagellar basal-body/hook protein C-terminal" evidence="2">
    <location>
        <begin position="105"/>
        <end position="148"/>
    </location>
</feature>
<dbReference type="KEGG" id="xyk:GT347_14995"/>
<dbReference type="EMBL" id="CP047650">
    <property type="protein sequence ID" value="QHI99168.1"/>
    <property type="molecule type" value="Genomic_DNA"/>
</dbReference>
<dbReference type="AlphaFoldDB" id="A0A857J8S8"/>
<keyword evidence="3" id="KW-0966">Cell projection</keyword>